<dbReference type="EMBL" id="FUZV01000001">
    <property type="protein sequence ID" value="SKC58908.1"/>
    <property type="molecule type" value="Genomic_DNA"/>
</dbReference>
<dbReference type="STRING" id="428993.SAMN06296058_1381"/>
<feature type="transmembrane region" description="Helical" evidence="6">
    <location>
        <begin position="72"/>
        <end position="95"/>
    </location>
</feature>
<keyword evidence="8" id="KW-1185">Reference proteome</keyword>
<feature type="transmembrane region" description="Helical" evidence="6">
    <location>
        <begin position="38"/>
        <end position="60"/>
    </location>
</feature>
<evidence type="ECO:0000256" key="1">
    <source>
        <dbReference type="ARBA" id="ARBA00004651"/>
    </source>
</evidence>
<evidence type="ECO:0000256" key="5">
    <source>
        <dbReference type="ARBA" id="ARBA00023136"/>
    </source>
</evidence>
<proteinExistence type="predicted"/>
<reference evidence="7 8" key="1">
    <citation type="submission" date="2017-02" db="EMBL/GenBank/DDBJ databases">
        <authorList>
            <person name="Peterson S.W."/>
        </authorList>
    </citation>
    <scope>NUCLEOTIDE SEQUENCE [LARGE SCALE GENOMIC DNA]</scope>
    <source>
        <strain evidence="7 8">P15</strain>
    </source>
</reference>
<evidence type="ECO:0000256" key="3">
    <source>
        <dbReference type="ARBA" id="ARBA00022692"/>
    </source>
</evidence>
<evidence type="ECO:0000256" key="2">
    <source>
        <dbReference type="ARBA" id="ARBA00022475"/>
    </source>
</evidence>
<keyword evidence="4 6" id="KW-1133">Transmembrane helix</keyword>
<keyword evidence="2" id="KW-1003">Cell membrane</keyword>
<protein>
    <submittedName>
        <fullName evidence="7">ATP synthase I chain</fullName>
    </submittedName>
</protein>
<comment type="subcellular location">
    <subcellularLocation>
        <location evidence="1">Cell membrane</location>
        <topology evidence="1">Multi-pass membrane protein</topology>
    </subcellularLocation>
</comment>
<evidence type="ECO:0000313" key="8">
    <source>
        <dbReference type="Proteomes" id="UP000190341"/>
    </source>
</evidence>
<sequence>MLNSVAAGRRLALRATAFQLGAAALVALAFLFQGVTSAAAAGLGGLAVALGGLVAGWIAFGKGVSPATGALGRVVAGMLLKWCVVILVVALALAWFKLPALPLLAGLVTVTLVFVVTNSIQR</sequence>
<dbReference type="RefSeq" id="WP_139381432.1">
    <property type="nucleotide sequence ID" value="NZ_BMCL01000002.1"/>
</dbReference>
<gene>
    <name evidence="7" type="ORF">SAMN06296058_1381</name>
</gene>
<dbReference type="Pfam" id="PF03899">
    <property type="entry name" value="ATP-synt_I"/>
    <property type="match status" value="1"/>
</dbReference>
<keyword evidence="5 6" id="KW-0472">Membrane</keyword>
<feature type="transmembrane region" description="Helical" evidence="6">
    <location>
        <begin position="101"/>
        <end position="120"/>
    </location>
</feature>
<dbReference type="InterPro" id="IPR005598">
    <property type="entry name" value="ATP_synth_I"/>
</dbReference>
<dbReference type="GO" id="GO:0005886">
    <property type="term" value="C:plasma membrane"/>
    <property type="evidence" value="ECO:0007669"/>
    <property type="project" value="UniProtKB-SubCell"/>
</dbReference>
<accession>A0A1T5K614</accession>
<organism evidence="7 8">
    <name type="scientific">Pseudoxanthomonas indica</name>
    <dbReference type="NCBI Taxonomy" id="428993"/>
    <lineage>
        <taxon>Bacteria</taxon>
        <taxon>Pseudomonadati</taxon>
        <taxon>Pseudomonadota</taxon>
        <taxon>Gammaproteobacteria</taxon>
        <taxon>Lysobacterales</taxon>
        <taxon>Lysobacteraceae</taxon>
        <taxon>Pseudoxanthomonas</taxon>
    </lineage>
</organism>
<dbReference type="Proteomes" id="UP000190341">
    <property type="component" value="Unassembled WGS sequence"/>
</dbReference>
<keyword evidence="3 6" id="KW-0812">Transmembrane</keyword>
<evidence type="ECO:0000256" key="4">
    <source>
        <dbReference type="ARBA" id="ARBA00022989"/>
    </source>
</evidence>
<dbReference type="AlphaFoldDB" id="A0A1T5K614"/>
<name>A0A1T5K614_9GAMM</name>
<evidence type="ECO:0000313" key="7">
    <source>
        <dbReference type="EMBL" id="SKC58908.1"/>
    </source>
</evidence>
<feature type="transmembrane region" description="Helical" evidence="6">
    <location>
        <begin position="12"/>
        <end position="32"/>
    </location>
</feature>
<evidence type="ECO:0000256" key="6">
    <source>
        <dbReference type="SAM" id="Phobius"/>
    </source>
</evidence>